<accession>A0ABP8BUR3</accession>
<evidence type="ECO:0000313" key="2">
    <source>
        <dbReference type="EMBL" id="GAA4226837.1"/>
    </source>
</evidence>
<comment type="caution">
    <text evidence="2">The sequence shown here is derived from an EMBL/GenBank/DDBJ whole genome shotgun (WGS) entry which is preliminary data.</text>
</comment>
<gene>
    <name evidence="2" type="ORF">GCM10022254_13010</name>
</gene>
<keyword evidence="3" id="KW-1185">Reference proteome</keyword>
<organism evidence="2 3">
    <name type="scientific">Actinomadura meridiana</name>
    <dbReference type="NCBI Taxonomy" id="559626"/>
    <lineage>
        <taxon>Bacteria</taxon>
        <taxon>Bacillati</taxon>
        <taxon>Actinomycetota</taxon>
        <taxon>Actinomycetes</taxon>
        <taxon>Streptosporangiales</taxon>
        <taxon>Thermomonosporaceae</taxon>
        <taxon>Actinomadura</taxon>
    </lineage>
</organism>
<feature type="domain" description="ATPase BadF/BadG/BcrA/BcrD type" evidence="1">
    <location>
        <begin position="15"/>
        <end position="310"/>
    </location>
</feature>
<dbReference type="Gene3D" id="3.30.420.40">
    <property type="match status" value="2"/>
</dbReference>
<evidence type="ECO:0000259" key="1">
    <source>
        <dbReference type="Pfam" id="PF01869"/>
    </source>
</evidence>
<dbReference type="SUPFAM" id="SSF53067">
    <property type="entry name" value="Actin-like ATPase domain"/>
    <property type="match status" value="2"/>
</dbReference>
<dbReference type="InterPro" id="IPR052519">
    <property type="entry name" value="Euk-type_GlcNAc_Kinase"/>
</dbReference>
<dbReference type="InterPro" id="IPR043129">
    <property type="entry name" value="ATPase_NBD"/>
</dbReference>
<reference evidence="3" key="1">
    <citation type="journal article" date="2019" name="Int. J. Syst. Evol. Microbiol.">
        <title>The Global Catalogue of Microorganisms (GCM) 10K type strain sequencing project: providing services to taxonomists for standard genome sequencing and annotation.</title>
        <authorList>
            <consortium name="The Broad Institute Genomics Platform"/>
            <consortium name="The Broad Institute Genome Sequencing Center for Infectious Disease"/>
            <person name="Wu L."/>
            <person name="Ma J."/>
        </authorList>
    </citation>
    <scope>NUCLEOTIDE SEQUENCE [LARGE SCALE GENOMIC DNA]</scope>
    <source>
        <strain evidence="3">JCM 17440</strain>
    </source>
</reference>
<sequence length="332" mass="33655">MDVDEKTPGGVLVAVDGGNSKTDAAVVGSGGELLATVRGDGFRPQTTGLDAALDALSAVIDAALRRAGALPGEVTHLAAYMANVDLPGEEERLQKLLLSRGAAANVAVGNDTFALLRSAVTAGWGVAVVCGAGINCAGVGPDGRTARFPSLGHHTGDWGGGGSLGRAALWHGIRGEDGRGPETALTGAVAAYFGVARAIDVGLGIHLGEFDEGRLTELAPVLLDVAEDGDAVAREVVSRLADEVAVLGSVALRRLDLLDEPADVVLGGGVLAARRPLLMDAVAARYADLAPRARLLVPEDPPLLGAALLALDHTGAPPAAHDTLRTGFRRPG</sequence>
<dbReference type="InterPro" id="IPR002731">
    <property type="entry name" value="ATPase_BadF"/>
</dbReference>
<dbReference type="EMBL" id="BAABAS010000004">
    <property type="protein sequence ID" value="GAA4226837.1"/>
    <property type="molecule type" value="Genomic_DNA"/>
</dbReference>
<dbReference type="PANTHER" id="PTHR43190">
    <property type="entry name" value="N-ACETYL-D-GLUCOSAMINE KINASE"/>
    <property type="match status" value="1"/>
</dbReference>
<dbReference type="Pfam" id="PF01869">
    <property type="entry name" value="BcrAD_BadFG"/>
    <property type="match status" value="1"/>
</dbReference>
<evidence type="ECO:0000313" key="3">
    <source>
        <dbReference type="Proteomes" id="UP001501710"/>
    </source>
</evidence>
<proteinExistence type="predicted"/>
<protein>
    <submittedName>
        <fullName evidence="2">BadF/BadG/BcrA/BcrD ATPase family protein</fullName>
    </submittedName>
</protein>
<dbReference type="RefSeq" id="WP_344892853.1">
    <property type="nucleotide sequence ID" value="NZ_BAABAS010000004.1"/>
</dbReference>
<dbReference type="Proteomes" id="UP001501710">
    <property type="component" value="Unassembled WGS sequence"/>
</dbReference>
<dbReference type="PANTHER" id="PTHR43190:SF3">
    <property type="entry name" value="N-ACETYL-D-GLUCOSAMINE KINASE"/>
    <property type="match status" value="1"/>
</dbReference>
<name>A0ABP8BUR3_9ACTN</name>